<sequence>MIRARETAATPGGNVFQRGRTIVKLRTYMFTRKPSHTPLRPYSIKNGISTVLTKNCPVTWRPSLSRYHNPFGQDDLRTNTKHVTSTVLTMKTTPLSGCHVFNALEPFTSTAEILMGEFD</sequence>
<dbReference type="AlphaFoldDB" id="A0A9D4KZU0"/>
<keyword evidence="2" id="KW-1185">Reference proteome</keyword>
<comment type="caution">
    <text evidence="1">The sequence shown here is derived from an EMBL/GenBank/DDBJ whole genome shotgun (WGS) entry which is preliminary data.</text>
</comment>
<organism evidence="1 2">
    <name type="scientific">Dreissena polymorpha</name>
    <name type="common">Zebra mussel</name>
    <name type="synonym">Mytilus polymorpha</name>
    <dbReference type="NCBI Taxonomy" id="45954"/>
    <lineage>
        <taxon>Eukaryota</taxon>
        <taxon>Metazoa</taxon>
        <taxon>Spiralia</taxon>
        <taxon>Lophotrochozoa</taxon>
        <taxon>Mollusca</taxon>
        <taxon>Bivalvia</taxon>
        <taxon>Autobranchia</taxon>
        <taxon>Heteroconchia</taxon>
        <taxon>Euheterodonta</taxon>
        <taxon>Imparidentia</taxon>
        <taxon>Neoheterodontei</taxon>
        <taxon>Myida</taxon>
        <taxon>Dreissenoidea</taxon>
        <taxon>Dreissenidae</taxon>
        <taxon>Dreissena</taxon>
    </lineage>
</organism>
<gene>
    <name evidence="1" type="ORF">DPMN_091059</name>
</gene>
<reference evidence="1" key="2">
    <citation type="submission" date="2020-11" db="EMBL/GenBank/DDBJ databases">
        <authorList>
            <person name="McCartney M.A."/>
            <person name="Auch B."/>
            <person name="Kono T."/>
            <person name="Mallez S."/>
            <person name="Becker A."/>
            <person name="Gohl D.M."/>
            <person name="Silverstein K.A.T."/>
            <person name="Koren S."/>
            <person name="Bechman K.B."/>
            <person name="Herman A."/>
            <person name="Abrahante J.E."/>
            <person name="Garbe J."/>
        </authorList>
    </citation>
    <scope>NUCLEOTIDE SEQUENCE</scope>
    <source>
        <strain evidence="1">Duluth1</strain>
        <tissue evidence="1">Whole animal</tissue>
    </source>
</reference>
<dbReference type="EMBL" id="JAIWYP010000003">
    <property type="protein sequence ID" value="KAH3848679.1"/>
    <property type="molecule type" value="Genomic_DNA"/>
</dbReference>
<evidence type="ECO:0000313" key="2">
    <source>
        <dbReference type="Proteomes" id="UP000828390"/>
    </source>
</evidence>
<reference evidence="1" key="1">
    <citation type="journal article" date="2019" name="bioRxiv">
        <title>The Genome of the Zebra Mussel, Dreissena polymorpha: A Resource for Invasive Species Research.</title>
        <authorList>
            <person name="McCartney M.A."/>
            <person name="Auch B."/>
            <person name="Kono T."/>
            <person name="Mallez S."/>
            <person name="Zhang Y."/>
            <person name="Obille A."/>
            <person name="Becker A."/>
            <person name="Abrahante J.E."/>
            <person name="Garbe J."/>
            <person name="Badalamenti J.P."/>
            <person name="Herman A."/>
            <person name="Mangelson H."/>
            <person name="Liachko I."/>
            <person name="Sullivan S."/>
            <person name="Sone E.D."/>
            <person name="Koren S."/>
            <person name="Silverstein K.A.T."/>
            <person name="Beckman K.B."/>
            <person name="Gohl D.M."/>
        </authorList>
    </citation>
    <scope>NUCLEOTIDE SEQUENCE</scope>
    <source>
        <strain evidence="1">Duluth1</strain>
        <tissue evidence="1">Whole animal</tissue>
    </source>
</reference>
<protein>
    <submittedName>
        <fullName evidence="1">Uncharacterized protein</fullName>
    </submittedName>
</protein>
<accession>A0A9D4KZU0</accession>
<evidence type="ECO:0000313" key="1">
    <source>
        <dbReference type="EMBL" id="KAH3848679.1"/>
    </source>
</evidence>
<name>A0A9D4KZU0_DREPO</name>
<proteinExistence type="predicted"/>
<dbReference type="Proteomes" id="UP000828390">
    <property type="component" value="Unassembled WGS sequence"/>
</dbReference>